<evidence type="ECO:0000313" key="1">
    <source>
        <dbReference type="Proteomes" id="UP000887576"/>
    </source>
</evidence>
<reference evidence="2" key="1">
    <citation type="submission" date="2022-11" db="UniProtKB">
        <authorList>
            <consortium name="WormBaseParasite"/>
        </authorList>
    </citation>
    <scope>IDENTIFICATION</scope>
</reference>
<organism evidence="1 2">
    <name type="scientific">Panagrolaimus sp. JU765</name>
    <dbReference type="NCBI Taxonomy" id="591449"/>
    <lineage>
        <taxon>Eukaryota</taxon>
        <taxon>Metazoa</taxon>
        <taxon>Ecdysozoa</taxon>
        <taxon>Nematoda</taxon>
        <taxon>Chromadorea</taxon>
        <taxon>Rhabditida</taxon>
        <taxon>Tylenchina</taxon>
        <taxon>Panagrolaimomorpha</taxon>
        <taxon>Panagrolaimoidea</taxon>
        <taxon>Panagrolaimidae</taxon>
        <taxon>Panagrolaimus</taxon>
    </lineage>
</organism>
<proteinExistence type="predicted"/>
<protein>
    <submittedName>
        <fullName evidence="2">Uncharacterized protein</fullName>
    </submittedName>
</protein>
<accession>A0AC34RD55</accession>
<dbReference type="WBParaSite" id="JU765_v2.g5918.t1">
    <property type="protein sequence ID" value="JU765_v2.g5918.t1"/>
    <property type="gene ID" value="JU765_v2.g5918"/>
</dbReference>
<sequence>MAVYFGTYKDSAKIKSLNYGHFFNPKIKHIAVGFADRLEFWKLGSNNAIQKEFSYKTIGLIVSTTMVKLKSSDKVMSLATLTADRKLLIHSVSNDFSCKESAMKVVIKADVDKDVGNESPQGTKMFAFGDLVSH</sequence>
<dbReference type="Proteomes" id="UP000887576">
    <property type="component" value="Unplaced"/>
</dbReference>
<evidence type="ECO:0000313" key="2">
    <source>
        <dbReference type="WBParaSite" id="JU765_v2.g5918.t1"/>
    </source>
</evidence>
<name>A0AC34RD55_9BILA</name>